<gene>
    <name evidence="1" type="ORF">ACCO45_008568</name>
</gene>
<evidence type="ECO:0000313" key="1">
    <source>
        <dbReference type="EMBL" id="KAL3957990.1"/>
    </source>
</evidence>
<evidence type="ECO:0000313" key="2">
    <source>
        <dbReference type="Proteomes" id="UP001638806"/>
    </source>
</evidence>
<sequence length="192" mass="20961">MIVDSLKPSAELFLGSLGFGVGWTPRYTPEKSRRLGHDVVKRCARGATGDEIEHEGWKVARKDGGQGIRKAWLEMNLGFVLMPVAAIAGRALLSLFRTSTDGDRLGRLKSVGRLDLPTPQDCFVEGPVENHGTLNKCPVLGPGRSRTRFAQTGCEGLNEESRVRGRRQQVQGMGEQGKTGDEQGEPRKSSMT</sequence>
<protein>
    <submittedName>
        <fullName evidence="1">Uncharacterized protein</fullName>
    </submittedName>
</protein>
<proteinExistence type="predicted"/>
<keyword evidence="2" id="KW-1185">Reference proteome</keyword>
<reference evidence="1" key="1">
    <citation type="submission" date="2024-12" db="EMBL/GenBank/DDBJ databases">
        <title>Comparative genomics and development of molecular markers within Purpureocillium lilacinum and among Purpureocillium species.</title>
        <authorList>
            <person name="Yeh Z.-Y."/>
            <person name="Ni N.-T."/>
            <person name="Lo P.-H."/>
            <person name="Mushyakhwo K."/>
            <person name="Lin C.-F."/>
            <person name="Nai Y.-S."/>
        </authorList>
    </citation>
    <scope>NUCLEOTIDE SEQUENCE</scope>
    <source>
        <strain evidence="1">NCHU-NPUST-175</strain>
    </source>
</reference>
<dbReference type="Proteomes" id="UP001638806">
    <property type="component" value="Unassembled WGS sequence"/>
</dbReference>
<dbReference type="EMBL" id="JBGNUJ010000007">
    <property type="protein sequence ID" value="KAL3957990.1"/>
    <property type="molecule type" value="Genomic_DNA"/>
</dbReference>
<name>A0ACC4DNM5_PURLI</name>
<organism evidence="1 2">
    <name type="scientific">Purpureocillium lilacinum</name>
    <name type="common">Paecilomyces lilacinus</name>
    <dbReference type="NCBI Taxonomy" id="33203"/>
    <lineage>
        <taxon>Eukaryota</taxon>
        <taxon>Fungi</taxon>
        <taxon>Dikarya</taxon>
        <taxon>Ascomycota</taxon>
        <taxon>Pezizomycotina</taxon>
        <taxon>Sordariomycetes</taxon>
        <taxon>Hypocreomycetidae</taxon>
        <taxon>Hypocreales</taxon>
        <taxon>Ophiocordycipitaceae</taxon>
        <taxon>Purpureocillium</taxon>
    </lineage>
</organism>
<accession>A0ACC4DNM5</accession>
<comment type="caution">
    <text evidence="1">The sequence shown here is derived from an EMBL/GenBank/DDBJ whole genome shotgun (WGS) entry which is preliminary data.</text>
</comment>